<keyword evidence="2" id="KW-1185">Reference proteome</keyword>
<dbReference type="Pfam" id="PF02452">
    <property type="entry name" value="PemK_toxin"/>
    <property type="match status" value="1"/>
</dbReference>
<sequence length="89" mass="10125">DTHPALVVSNDRQNNASPLIVIMPITSLKAGDKAFSFQVPITLKNESVILVDQIRTIDRDKFKDKITKVEEKLIEEVERKIHFVLALKN</sequence>
<reference evidence="1" key="1">
    <citation type="submission" date="2021-06" db="EMBL/GenBank/DDBJ databases">
        <authorList>
            <person name="Kallberg Y."/>
            <person name="Tangrot J."/>
            <person name="Rosling A."/>
        </authorList>
    </citation>
    <scope>NUCLEOTIDE SEQUENCE</scope>
    <source>
        <strain evidence="1">MT106</strain>
    </source>
</reference>
<proteinExistence type="predicted"/>
<dbReference type="OrthoDB" id="2409360at2759"/>
<dbReference type="GO" id="GO:0004521">
    <property type="term" value="F:RNA endonuclease activity"/>
    <property type="evidence" value="ECO:0007669"/>
    <property type="project" value="TreeGrafter"/>
</dbReference>
<dbReference type="InterPro" id="IPR011067">
    <property type="entry name" value="Plasmid_toxin/cell-grow_inhib"/>
</dbReference>
<evidence type="ECO:0000313" key="2">
    <source>
        <dbReference type="Proteomes" id="UP000789831"/>
    </source>
</evidence>
<gene>
    <name evidence="1" type="ORF">AGERDE_LOCUS12350</name>
</gene>
<dbReference type="GO" id="GO:0016075">
    <property type="term" value="P:rRNA catabolic process"/>
    <property type="evidence" value="ECO:0007669"/>
    <property type="project" value="TreeGrafter"/>
</dbReference>
<evidence type="ECO:0000313" key="1">
    <source>
        <dbReference type="EMBL" id="CAG8673205.1"/>
    </source>
</evidence>
<dbReference type="GO" id="GO:0003677">
    <property type="term" value="F:DNA binding"/>
    <property type="evidence" value="ECO:0007669"/>
    <property type="project" value="InterPro"/>
</dbReference>
<comment type="caution">
    <text evidence="1">The sequence shown here is derived from an EMBL/GenBank/DDBJ whole genome shotgun (WGS) entry which is preliminary data.</text>
</comment>
<dbReference type="Proteomes" id="UP000789831">
    <property type="component" value="Unassembled WGS sequence"/>
</dbReference>
<dbReference type="EMBL" id="CAJVPL010008174">
    <property type="protein sequence ID" value="CAG8673205.1"/>
    <property type="molecule type" value="Genomic_DNA"/>
</dbReference>
<dbReference type="GO" id="GO:0006402">
    <property type="term" value="P:mRNA catabolic process"/>
    <property type="evidence" value="ECO:0007669"/>
    <property type="project" value="TreeGrafter"/>
</dbReference>
<dbReference type="Gene3D" id="2.30.30.110">
    <property type="match status" value="1"/>
</dbReference>
<dbReference type="AlphaFoldDB" id="A0A9N9ECP5"/>
<dbReference type="PANTHER" id="PTHR33988">
    <property type="entry name" value="ENDORIBONUCLEASE MAZF-RELATED"/>
    <property type="match status" value="1"/>
</dbReference>
<name>A0A9N9ECP5_9GLOM</name>
<accession>A0A9N9ECP5</accession>
<dbReference type="SUPFAM" id="SSF50118">
    <property type="entry name" value="Cell growth inhibitor/plasmid maintenance toxic component"/>
    <property type="match status" value="1"/>
</dbReference>
<feature type="non-terminal residue" evidence="1">
    <location>
        <position position="1"/>
    </location>
</feature>
<organism evidence="1 2">
    <name type="scientific">Ambispora gerdemannii</name>
    <dbReference type="NCBI Taxonomy" id="144530"/>
    <lineage>
        <taxon>Eukaryota</taxon>
        <taxon>Fungi</taxon>
        <taxon>Fungi incertae sedis</taxon>
        <taxon>Mucoromycota</taxon>
        <taxon>Glomeromycotina</taxon>
        <taxon>Glomeromycetes</taxon>
        <taxon>Archaeosporales</taxon>
        <taxon>Ambisporaceae</taxon>
        <taxon>Ambispora</taxon>
    </lineage>
</organism>
<protein>
    <submittedName>
        <fullName evidence="1">13400_t:CDS:1</fullName>
    </submittedName>
</protein>
<dbReference type="InterPro" id="IPR003477">
    <property type="entry name" value="PemK-like"/>
</dbReference>